<feature type="binding site" evidence="11">
    <location>
        <position position="286"/>
    </location>
    <ligand>
        <name>Fe(2+)</name>
        <dbReference type="ChEBI" id="CHEBI:29033"/>
        <note>for iron-dependent acireductone dioxygenase activity</note>
    </ligand>
</feature>
<keyword evidence="8 11" id="KW-0408">Iron</keyword>
<feature type="binding site" evidence="11">
    <location>
        <position position="286"/>
    </location>
    <ligand>
        <name>Ni(2+)</name>
        <dbReference type="ChEBI" id="CHEBI:49786"/>
        <note>for nickel-dependent acireductone dioxygenase activity</note>
    </ligand>
</feature>
<comment type="pathway">
    <text evidence="11">Amino-acid biosynthesis; L-methionine biosynthesis via salvage pathway; L-methionine from S-methyl-5-thio-alpha-D-ribose 1-phosphate: step 5/6.</text>
</comment>
<keyword evidence="7 11" id="KW-0560">Oxidoreductase</keyword>
<reference evidence="12" key="1">
    <citation type="journal article" date="2021" name="G3 (Bethesda)">
        <title>Genomic diversity, chromosomal rearrangements, and interspecies hybridization in the ogataea polymorpha species complex.</title>
        <authorList>
            <person name="Hanson S.J."/>
            <person name="Cinneide E.O."/>
            <person name="Salzberg L.I."/>
            <person name="Wolfe K.H."/>
            <person name="McGowan J."/>
            <person name="Fitzpatrick D.A."/>
            <person name="Matlin K."/>
        </authorList>
    </citation>
    <scope>NUCLEOTIDE SEQUENCE</scope>
    <source>
        <strain evidence="12">61-244</strain>
    </source>
</reference>
<comment type="subcellular location">
    <subcellularLocation>
        <location evidence="11">Cytoplasm</location>
    </subcellularLocation>
    <subcellularLocation>
        <location evidence="11">Nucleus</location>
    </subcellularLocation>
</comment>
<keyword evidence="6 11" id="KW-0223">Dioxygenase</keyword>
<evidence type="ECO:0000256" key="7">
    <source>
        <dbReference type="ARBA" id="ARBA00023002"/>
    </source>
</evidence>
<evidence type="ECO:0000256" key="2">
    <source>
        <dbReference type="ARBA" id="ARBA00022490"/>
    </source>
</evidence>
<feature type="binding site" evidence="11">
    <location>
        <position position="241"/>
    </location>
    <ligand>
        <name>Ni(2+)</name>
        <dbReference type="ChEBI" id="CHEBI:49786"/>
        <note>for nickel-dependent acireductone dioxygenase activity</note>
    </ligand>
</feature>
<feature type="binding site" evidence="11">
    <location>
        <position position="247"/>
    </location>
    <ligand>
        <name>Ni(2+)</name>
        <dbReference type="ChEBI" id="CHEBI:49786"/>
        <note>for nickel-dependent acireductone dioxygenase activity</note>
    </ligand>
</feature>
<dbReference type="GO" id="GO:0005506">
    <property type="term" value="F:iron ion binding"/>
    <property type="evidence" value="ECO:0007669"/>
    <property type="project" value="UniProtKB-UniRule"/>
</dbReference>
<feature type="binding site" evidence="11">
    <location>
        <position position="241"/>
    </location>
    <ligand>
        <name>Fe(2+)</name>
        <dbReference type="ChEBI" id="CHEBI:29033"/>
        <note>for iron-dependent acireductone dioxygenase activity</note>
    </ligand>
</feature>
<comment type="cofactor">
    <cofactor evidence="11">
        <name>Fe(2+)</name>
        <dbReference type="ChEBI" id="CHEBI:29033"/>
    </cofactor>
    <cofactor evidence="11">
        <name>Ni(2+)</name>
        <dbReference type="ChEBI" id="CHEBI:49786"/>
    </cofactor>
    <text evidence="11">Binds either 1 Fe or Ni cation per monomer. Iron-binding promotes an acireductone dioxygenase reaction producing 2-keto-4-methylthiobutyrate, while nickel-binding promotes an acireductone dioxygenase reaction producing 3-(methylsulfanyl)propanoate.</text>
</comment>
<dbReference type="Gene3D" id="2.60.120.10">
    <property type="entry name" value="Jelly Rolls"/>
    <property type="match status" value="1"/>
</dbReference>
<evidence type="ECO:0000256" key="4">
    <source>
        <dbReference type="ARBA" id="ARBA00022605"/>
    </source>
</evidence>
<dbReference type="PANTHER" id="PTHR23418:SF0">
    <property type="entry name" value="ACIREDUCTONE DIOXYGENASE"/>
    <property type="match status" value="1"/>
</dbReference>
<dbReference type="GO" id="GO:0019509">
    <property type="term" value="P:L-methionine salvage from methylthioadenosine"/>
    <property type="evidence" value="ECO:0007669"/>
    <property type="project" value="UniProtKB-UniRule"/>
</dbReference>
<evidence type="ECO:0000256" key="9">
    <source>
        <dbReference type="ARBA" id="ARBA00023167"/>
    </source>
</evidence>
<accession>A0AAN6I7F2</accession>
<gene>
    <name evidence="11" type="primary">ADI1</name>
    <name evidence="12" type="ORF">KL928_002433</name>
</gene>
<dbReference type="InterPro" id="IPR011051">
    <property type="entry name" value="RmlC_Cupin_sf"/>
</dbReference>
<feature type="binding site" evidence="11">
    <location>
        <position position="243"/>
    </location>
    <ligand>
        <name>Fe(2+)</name>
        <dbReference type="ChEBI" id="CHEBI:29033"/>
        <note>for iron-dependent acireductone dioxygenase activity</note>
    </ligand>
</feature>
<dbReference type="GO" id="GO:0010308">
    <property type="term" value="F:acireductone dioxygenase (Ni2+-requiring) activity"/>
    <property type="evidence" value="ECO:0007669"/>
    <property type="project" value="UniProtKB-UniRule"/>
</dbReference>
<evidence type="ECO:0000256" key="6">
    <source>
        <dbReference type="ARBA" id="ARBA00022964"/>
    </source>
</evidence>
<dbReference type="InterPro" id="IPR014710">
    <property type="entry name" value="RmlC-like_jellyroll"/>
</dbReference>
<evidence type="ECO:0000256" key="5">
    <source>
        <dbReference type="ARBA" id="ARBA00022723"/>
    </source>
</evidence>
<protein>
    <recommendedName>
        <fullName evidence="11">Acireductone dioxygenase</fullName>
    </recommendedName>
    <alternativeName>
        <fullName evidence="11">Acireductone dioxygenase (Fe(2+)-requiring)</fullName>
        <shortName evidence="11">ARD'</shortName>
        <shortName evidence="11">Fe-ARD</shortName>
        <ecNumber evidence="11">1.13.11.54</ecNumber>
    </alternativeName>
    <alternativeName>
        <fullName evidence="11">Acireductone dioxygenase (Ni(2+)-requiring)</fullName>
        <shortName evidence="11">ARD</shortName>
        <shortName evidence="11">Ni-ARD</shortName>
        <ecNumber evidence="11">1.13.11.53</ecNumber>
    </alternativeName>
</protein>
<dbReference type="GO" id="GO:0005737">
    <property type="term" value="C:cytoplasm"/>
    <property type="evidence" value="ECO:0007669"/>
    <property type="project" value="UniProtKB-SubCell"/>
</dbReference>
<proteinExistence type="inferred from homology"/>
<organism evidence="12 13">
    <name type="scientific">Pichia angusta</name>
    <name type="common">Yeast</name>
    <name type="synonym">Hansenula polymorpha</name>
    <dbReference type="NCBI Taxonomy" id="870730"/>
    <lineage>
        <taxon>Eukaryota</taxon>
        <taxon>Fungi</taxon>
        <taxon>Dikarya</taxon>
        <taxon>Ascomycota</taxon>
        <taxon>Saccharomycotina</taxon>
        <taxon>Pichiomycetes</taxon>
        <taxon>Pichiales</taxon>
        <taxon>Pichiaceae</taxon>
        <taxon>Ogataea</taxon>
    </lineage>
</organism>
<dbReference type="PANTHER" id="PTHR23418">
    <property type="entry name" value="ACIREDUCTONE DIOXYGENASE"/>
    <property type="match status" value="1"/>
</dbReference>
<keyword evidence="4 11" id="KW-0028">Amino-acid biosynthesis</keyword>
<dbReference type="FunFam" id="2.60.120.10:FF:000099">
    <property type="entry name" value="1,2-dihydroxy-3-keto-5-methylthiopentene dioxygenase"/>
    <property type="match status" value="1"/>
</dbReference>
<dbReference type="EC" id="1.13.11.54" evidence="11"/>
<evidence type="ECO:0000256" key="10">
    <source>
        <dbReference type="ARBA" id="ARBA00023242"/>
    </source>
</evidence>
<dbReference type="AlphaFoldDB" id="A0AAN6I7F2"/>
<evidence type="ECO:0000256" key="11">
    <source>
        <dbReference type="HAMAP-Rule" id="MF_03154"/>
    </source>
</evidence>
<dbReference type="EMBL" id="JAHLUX010000004">
    <property type="protein sequence ID" value="KAG7819759.1"/>
    <property type="molecule type" value="Genomic_DNA"/>
</dbReference>
<dbReference type="Proteomes" id="UP001196530">
    <property type="component" value="Unassembled WGS sequence"/>
</dbReference>
<dbReference type="CDD" id="cd02232">
    <property type="entry name" value="cupin_ARD"/>
    <property type="match status" value="1"/>
</dbReference>
<comment type="caution">
    <text evidence="12">The sequence shown here is derived from an EMBL/GenBank/DDBJ whole genome shotgun (WGS) entry which is preliminary data.</text>
</comment>
<comment type="catalytic activity">
    <reaction evidence="11">
        <text>1,2-dihydroxy-5-(methylsulfanyl)pent-1-en-3-one + O2 = 3-(methylsulfanyl)propanoate + CO + formate + 2 H(+)</text>
        <dbReference type="Rhea" id="RHEA:14161"/>
        <dbReference type="ChEBI" id="CHEBI:15378"/>
        <dbReference type="ChEBI" id="CHEBI:15379"/>
        <dbReference type="ChEBI" id="CHEBI:15740"/>
        <dbReference type="ChEBI" id="CHEBI:17245"/>
        <dbReference type="ChEBI" id="CHEBI:49016"/>
        <dbReference type="ChEBI" id="CHEBI:49252"/>
        <dbReference type="EC" id="1.13.11.53"/>
    </reaction>
</comment>
<evidence type="ECO:0000313" key="12">
    <source>
        <dbReference type="EMBL" id="KAG7819759.1"/>
    </source>
</evidence>
<dbReference type="InterPro" id="IPR027496">
    <property type="entry name" value="ARD_euk"/>
</dbReference>
<comment type="catalytic activity">
    <reaction evidence="1 11">
        <text>1,2-dihydroxy-5-(methylsulfanyl)pent-1-en-3-one + O2 = 4-methylsulfanyl-2-oxobutanoate + formate + 2 H(+)</text>
        <dbReference type="Rhea" id="RHEA:24504"/>
        <dbReference type="ChEBI" id="CHEBI:15378"/>
        <dbReference type="ChEBI" id="CHEBI:15379"/>
        <dbReference type="ChEBI" id="CHEBI:15740"/>
        <dbReference type="ChEBI" id="CHEBI:16723"/>
        <dbReference type="ChEBI" id="CHEBI:49252"/>
        <dbReference type="EC" id="1.13.11.54"/>
    </reaction>
</comment>
<dbReference type="GO" id="GO:0016151">
    <property type="term" value="F:nickel cation binding"/>
    <property type="evidence" value="ECO:0007669"/>
    <property type="project" value="UniProtKB-UniRule"/>
</dbReference>
<evidence type="ECO:0000256" key="1">
    <source>
        <dbReference type="ARBA" id="ARBA00000428"/>
    </source>
</evidence>
<evidence type="ECO:0000256" key="8">
    <source>
        <dbReference type="ARBA" id="ARBA00023004"/>
    </source>
</evidence>
<dbReference type="SUPFAM" id="SSF51182">
    <property type="entry name" value="RmlC-like cupins"/>
    <property type="match status" value="1"/>
</dbReference>
<evidence type="ECO:0000313" key="13">
    <source>
        <dbReference type="Proteomes" id="UP001196530"/>
    </source>
</evidence>
<dbReference type="GO" id="GO:0005634">
    <property type="term" value="C:nucleus"/>
    <property type="evidence" value="ECO:0007669"/>
    <property type="project" value="UniProtKB-SubCell"/>
</dbReference>
<keyword evidence="9 11" id="KW-0486">Methionine biosynthesis</keyword>
<dbReference type="Pfam" id="PF03079">
    <property type="entry name" value="ARD"/>
    <property type="match status" value="1"/>
</dbReference>
<sequence>MHPAGYRAGREISKRMRMDTVPDLVSDNSDTDDDMSNYTYESAYVHNYTEINSERTQILNLVVQIVSETISLRHGTSQASLQRFIQRILERSGMGMTGFLRGIAILQRSTSSEGIFQQILYSMMLSNGLPQDYNGWSRISGISSNRLQAEVHAFASQLGDLAVDDEQVWKLNQSIKSEVLNLEQLEKIGVFYRHFETVEEVDVVAKERNYKNRDEIVLSEATFPGGPQALQAKLEVFYKEHLHEDEEIRYILDGEGYFDVRDDNDRWIRAKLTKGDLLILPAGIYHRFTLSSSKHVKALRLFKDEPKWVALDRGTDQAESSFSRTEYLRSVSVN</sequence>
<comment type="similarity">
    <text evidence="11">Belongs to the acireductone dioxygenase (ARD) family.</text>
</comment>
<feature type="binding site" evidence="11">
    <location>
        <position position="243"/>
    </location>
    <ligand>
        <name>Ni(2+)</name>
        <dbReference type="ChEBI" id="CHEBI:49786"/>
        <note>for nickel-dependent acireductone dioxygenase activity</note>
    </ligand>
</feature>
<comment type="function">
    <text evidence="11">Catalyzes 2 different reactions between oxygen and the acireductone 1,2-dihydroxy-3-keto-5-methylthiopentene (DHK-MTPene) depending upon the metal bound in the active site. Fe-containing acireductone dioxygenase (Fe-ARD) produces formate and 2-keto-4-methylthiobutyrate (KMTB), the alpha-ketoacid precursor of methionine in the methionine recycle pathway. Ni-containing acireductone dioxygenase (Ni-ARD) produces methylthiopropionate, carbon monoxide and formate, and does not lie on the methionine recycle pathway.</text>
</comment>
<evidence type="ECO:0000256" key="3">
    <source>
        <dbReference type="ARBA" id="ARBA00022596"/>
    </source>
</evidence>
<feature type="binding site" evidence="11">
    <location>
        <position position="247"/>
    </location>
    <ligand>
        <name>Fe(2+)</name>
        <dbReference type="ChEBI" id="CHEBI:29033"/>
        <note>for iron-dependent acireductone dioxygenase activity</note>
    </ligand>
</feature>
<dbReference type="EC" id="1.13.11.53" evidence="11"/>
<keyword evidence="10 11" id="KW-0539">Nucleus</keyword>
<dbReference type="HAMAP" id="MF_03154">
    <property type="entry name" value="Salvage_MtnD_euk"/>
    <property type="match status" value="1"/>
</dbReference>
<keyword evidence="5 11" id="KW-0479">Metal-binding</keyword>
<dbReference type="GO" id="GO:0010309">
    <property type="term" value="F:acireductone dioxygenase [iron(II)-requiring] activity"/>
    <property type="evidence" value="ECO:0007669"/>
    <property type="project" value="UniProtKB-UniRule"/>
</dbReference>
<dbReference type="InterPro" id="IPR004313">
    <property type="entry name" value="ARD"/>
</dbReference>
<keyword evidence="2 11" id="KW-0963">Cytoplasm</keyword>
<name>A0AAN6I7F2_PICAN</name>
<keyword evidence="3 11" id="KW-0533">Nickel</keyword>